<dbReference type="PANTHER" id="PTHR11941">
    <property type="entry name" value="ENOYL-COA HYDRATASE-RELATED"/>
    <property type="match status" value="1"/>
</dbReference>
<dbReference type="InterPro" id="IPR001753">
    <property type="entry name" value="Enoyl-CoA_hydra/iso"/>
</dbReference>
<dbReference type="GO" id="GO:0016853">
    <property type="term" value="F:isomerase activity"/>
    <property type="evidence" value="ECO:0007669"/>
    <property type="project" value="UniProtKB-KW"/>
</dbReference>
<evidence type="ECO:0000256" key="1">
    <source>
        <dbReference type="ARBA" id="ARBA00005254"/>
    </source>
</evidence>
<dbReference type="AlphaFoldDB" id="A0A3S9PZ33"/>
<evidence type="ECO:0000313" key="4">
    <source>
        <dbReference type="Proteomes" id="UP000280344"/>
    </source>
</evidence>
<dbReference type="Pfam" id="PF00378">
    <property type="entry name" value="ECH_1"/>
    <property type="match status" value="1"/>
</dbReference>
<organism evidence="3 4">
    <name type="scientific">Flaviflexus ciconiae</name>
    <dbReference type="NCBI Taxonomy" id="2496867"/>
    <lineage>
        <taxon>Bacteria</taxon>
        <taxon>Bacillati</taxon>
        <taxon>Actinomycetota</taxon>
        <taxon>Actinomycetes</taxon>
        <taxon>Actinomycetales</taxon>
        <taxon>Actinomycetaceae</taxon>
        <taxon>Flaviflexus</taxon>
    </lineage>
</organism>
<reference evidence="3 4" key="1">
    <citation type="submission" date="2018-12" db="EMBL/GenBank/DDBJ databases">
        <title>Complete genome sequence of Flaviflexus sp. H23T48.</title>
        <authorList>
            <person name="Bae J.-W."/>
            <person name="Lee J.-Y."/>
        </authorList>
    </citation>
    <scope>NUCLEOTIDE SEQUENCE [LARGE SCALE GENOMIC DNA]</scope>
    <source>
        <strain evidence="3 4">H23T48</strain>
    </source>
</reference>
<accession>A0A3S9PZ33</accession>
<proteinExistence type="inferred from homology"/>
<gene>
    <name evidence="3" type="ORF">EJ997_09920</name>
</gene>
<comment type="similarity">
    <text evidence="1 2">Belongs to the enoyl-CoA hydratase/isomerase family.</text>
</comment>
<dbReference type="KEGG" id="flh:EJ997_09920"/>
<dbReference type="Proteomes" id="UP000280344">
    <property type="component" value="Chromosome"/>
</dbReference>
<dbReference type="PROSITE" id="PS00166">
    <property type="entry name" value="ENOYL_COA_HYDRATASE"/>
    <property type="match status" value="1"/>
</dbReference>
<name>A0A3S9PZ33_9ACTO</name>
<protein>
    <submittedName>
        <fullName evidence="3">Enoyl-CoA hydratase/isomerase family protein</fullName>
    </submittedName>
</protein>
<dbReference type="CDD" id="cd06558">
    <property type="entry name" value="crotonase-like"/>
    <property type="match status" value="1"/>
</dbReference>
<evidence type="ECO:0000256" key="2">
    <source>
        <dbReference type="RuleBase" id="RU003707"/>
    </source>
</evidence>
<dbReference type="InterPro" id="IPR018376">
    <property type="entry name" value="Enoyl-CoA_hyd/isom_CS"/>
</dbReference>
<keyword evidence="3" id="KW-0413">Isomerase</keyword>
<dbReference type="EMBL" id="CP034593">
    <property type="protein sequence ID" value="AZQ77604.1"/>
    <property type="molecule type" value="Genomic_DNA"/>
</dbReference>
<evidence type="ECO:0000313" key="3">
    <source>
        <dbReference type="EMBL" id="AZQ77604.1"/>
    </source>
</evidence>
<dbReference type="SUPFAM" id="SSF52096">
    <property type="entry name" value="ClpP/crotonase"/>
    <property type="match status" value="1"/>
</dbReference>
<dbReference type="PANTHER" id="PTHR11941:SF54">
    <property type="entry name" value="ENOYL-COA HYDRATASE, MITOCHONDRIAL"/>
    <property type="match status" value="1"/>
</dbReference>
<keyword evidence="4" id="KW-1185">Reference proteome</keyword>
<dbReference type="InterPro" id="IPR029045">
    <property type="entry name" value="ClpP/crotonase-like_dom_sf"/>
</dbReference>
<sequence>MHVSESVSDPRVVTIQEKDQTWIILDDPTSLNALDAPLVRALAKEIESVKTGTLVITGRNGAFSSGGSLKVLSELSELSKTDVLGVESIVREGGNVIEDLLFSSATTIALIDGACAGAGIAIALACDYQLATHRTRFSSAYASLNLPTDFGTYELLKERIGEEEATKFIKNTDLMGITRAQEIGLVDGLIERTDRKGVKKAIKDLKPRSRKALLKHISANLDSEAAVFARAMTNPRTQIKIEKAVRKLKK</sequence>
<dbReference type="OrthoDB" id="9777711at2"/>
<dbReference type="Gene3D" id="3.90.226.10">
    <property type="entry name" value="2-enoyl-CoA Hydratase, Chain A, domain 1"/>
    <property type="match status" value="1"/>
</dbReference>
<dbReference type="GO" id="GO:0006635">
    <property type="term" value="P:fatty acid beta-oxidation"/>
    <property type="evidence" value="ECO:0007669"/>
    <property type="project" value="TreeGrafter"/>
</dbReference>